<dbReference type="InterPro" id="IPR050662">
    <property type="entry name" value="Sec-metab_biosynth-thioest"/>
</dbReference>
<dbReference type="AlphaFoldDB" id="A0A9D6YZM7"/>
<evidence type="ECO:0000259" key="1">
    <source>
        <dbReference type="SMART" id="SM00849"/>
    </source>
</evidence>
<protein>
    <submittedName>
        <fullName evidence="2">MBL fold metallo-hydrolase</fullName>
    </submittedName>
</protein>
<dbReference type="SUPFAM" id="SSF56281">
    <property type="entry name" value="Metallo-hydrolase/oxidoreductase"/>
    <property type="match status" value="1"/>
</dbReference>
<dbReference type="CDD" id="cd06262">
    <property type="entry name" value="metallo-hydrolase-like_MBL-fold"/>
    <property type="match status" value="1"/>
</dbReference>
<proteinExistence type="predicted"/>
<dbReference type="PANTHER" id="PTHR23131">
    <property type="entry name" value="ENDORIBONUCLEASE LACTB2"/>
    <property type="match status" value="1"/>
</dbReference>
<dbReference type="Gene3D" id="3.60.15.10">
    <property type="entry name" value="Ribonuclease Z/Hydroxyacylglutathione hydrolase-like"/>
    <property type="match status" value="1"/>
</dbReference>
<dbReference type="EMBL" id="JACRDE010000168">
    <property type="protein sequence ID" value="MBI5248998.1"/>
    <property type="molecule type" value="Genomic_DNA"/>
</dbReference>
<name>A0A9D6YZM7_9BACT</name>
<gene>
    <name evidence="2" type="ORF">HY912_05835</name>
</gene>
<feature type="domain" description="Metallo-beta-lactamase" evidence="1">
    <location>
        <begin position="19"/>
        <end position="203"/>
    </location>
</feature>
<dbReference type="Proteomes" id="UP000807825">
    <property type="component" value="Unassembled WGS sequence"/>
</dbReference>
<reference evidence="2" key="1">
    <citation type="submission" date="2020-07" db="EMBL/GenBank/DDBJ databases">
        <title>Huge and variable diversity of episymbiotic CPR bacteria and DPANN archaea in groundwater ecosystems.</title>
        <authorList>
            <person name="He C.Y."/>
            <person name="Keren R."/>
            <person name="Whittaker M."/>
            <person name="Farag I.F."/>
            <person name="Doudna J."/>
            <person name="Cate J.H.D."/>
            <person name="Banfield J.F."/>
        </authorList>
    </citation>
    <scope>NUCLEOTIDE SEQUENCE</scope>
    <source>
        <strain evidence="2">NC_groundwater_1664_Pr3_B-0.1um_52_9</strain>
    </source>
</reference>
<evidence type="ECO:0000313" key="3">
    <source>
        <dbReference type="Proteomes" id="UP000807825"/>
    </source>
</evidence>
<dbReference type="Pfam" id="PF00753">
    <property type="entry name" value="Lactamase_B"/>
    <property type="match status" value="1"/>
</dbReference>
<accession>A0A9D6YZM7</accession>
<dbReference type="InterPro" id="IPR001279">
    <property type="entry name" value="Metallo-B-lactamas"/>
</dbReference>
<comment type="caution">
    <text evidence="2">The sequence shown here is derived from an EMBL/GenBank/DDBJ whole genome shotgun (WGS) entry which is preliminary data.</text>
</comment>
<sequence length="307" mass="35187">MAVIEILPDLFFIQRGYLNGNHFVYRSEDPVLIDTGYIAGFPDTEKLIAGLGVDLSRVRLIINTHCHCDHIGGNRAIQDRSGCEIAIHEIGKYFIDTRDAWSTWWRYYVQEAEFFSCAIGLKDGQVVSVGPYDFKVIYTPGHSADGIVLYNEQEKVLISSDILWENDVAVMTVRIEGSRAVFSLMESLDKIQSLDVKMVYPGHGNPFSDVDSALEKARKRLRQFLENPKRIGNDLIKKIIVYTLMMKQGADEESLFDYLMTTPWFVETVNLYFEGNYRPKYDDAMHSFLKRGVVKRKDGRIFTTIKP</sequence>
<evidence type="ECO:0000313" key="2">
    <source>
        <dbReference type="EMBL" id="MBI5248998.1"/>
    </source>
</evidence>
<dbReference type="InterPro" id="IPR036866">
    <property type="entry name" value="RibonucZ/Hydroxyglut_hydro"/>
</dbReference>
<organism evidence="2 3">
    <name type="scientific">Desulfomonile tiedjei</name>
    <dbReference type="NCBI Taxonomy" id="2358"/>
    <lineage>
        <taxon>Bacteria</taxon>
        <taxon>Pseudomonadati</taxon>
        <taxon>Thermodesulfobacteriota</taxon>
        <taxon>Desulfomonilia</taxon>
        <taxon>Desulfomonilales</taxon>
        <taxon>Desulfomonilaceae</taxon>
        <taxon>Desulfomonile</taxon>
    </lineage>
</organism>
<dbReference type="SMART" id="SM00849">
    <property type="entry name" value="Lactamase_B"/>
    <property type="match status" value="1"/>
</dbReference>